<evidence type="ECO:0000256" key="1">
    <source>
        <dbReference type="SAM" id="MobiDB-lite"/>
    </source>
</evidence>
<protein>
    <submittedName>
        <fullName evidence="3">Uncharacterized protein</fullName>
    </submittedName>
</protein>
<keyword evidence="2" id="KW-0732">Signal</keyword>
<sequence length="367" mass="37848">MRSFCQLAVLALPLFSTAVVASADDQAERHSNLYASAQDVFQDLLNALPEESLQAALSGLKDFKNGVFESHHRGVELVHNTNPALATKLIIDAVMDLRKRQAPQASNGTTTITEPAASSPQSNSPAPQTEQASTPAATSNAPPAQSSNAAPTQSSQAPPAESSAAPSKPQPNPESTANAPTATVTTTAEKTTTAQRPALIPVVATVTQDGTTIVKTTEILSAVTASVAVTIVRTNQQGSTVTQTENRPAVIKTVTDNAGRTTVTTSAANYAPTAGEVKTHTNEQGSTFLTTYTPGGGLVSSIQLITTTDSDGRPSTMTSYTFVDPIQATQTNDKSTPTGKPSLQTGAAIKNAAQYAAVGVGALAFLF</sequence>
<proteinExistence type="predicted"/>
<feature type="signal peptide" evidence="2">
    <location>
        <begin position="1"/>
        <end position="23"/>
    </location>
</feature>
<reference evidence="3" key="1">
    <citation type="submission" date="2021-02" db="EMBL/GenBank/DDBJ databases">
        <authorList>
            <person name="Syme A R."/>
            <person name="Syme A R."/>
            <person name="Moolhuijzen P."/>
        </authorList>
    </citation>
    <scope>NUCLEOTIDE SEQUENCE</scope>
    <source>
        <strain evidence="3">W1-1</strain>
    </source>
</reference>
<feature type="region of interest" description="Disordered" evidence="1">
    <location>
        <begin position="101"/>
        <end position="193"/>
    </location>
</feature>
<dbReference type="EMBL" id="HG992979">
    <property type="protein sequence ID" value="CAE7020162.1"/>
    <property type="molecule type" value="Genomic_DNA"/>
</dbReference>
<dbReference type="AlphaFoldDB" id="A0A6S6VFW8"/>
<feature type="compositionally biased region" description="Polar residues" evidence="1">
    <location>
        <begin position="103"/>
        <end position="113"/>
    </location>
</feature>
<evidence type="ECO:0000256" key="2">
    <source>
        <dbReference type="SAM" id="SignalP"/>
    </source>
</evidence>
<evidence type="ECO:0000313" key="3">
    <source>
        <dbReference type="EMBL" id="CAE7020162.1"/>
    </source>
</evidence>
<evidence type="ECO:0000313" key="4">
    <source>
        <dbReference type="Proteomes" id="UP000472372"/>
    </source>
</evidence>
<feature type="chain" id="PRO_5043545910" evidence="2">
    <location>
        <begin position="24"/>
        <end position="367"/>
    </location>
</feature>
<name>A0A6S6VFW8_9PLEO</name>
<dbReference type="Proteomes" id="UP000472372">
    <property type="component" value="Chromosome 3"/>
</dbReference>
<feature type="compositionally biased region" description="Low complexity" evidence="1">
    <location>
        <begin position="115"/>
        <end position="167"/>
    </location>
</feature>
<gene>
    <name evidence="3" type="ORF">PTTW11_03020</name>
</gene>
<accession>A0A6S6VFW8</accession>
<feature type="compositionally biased region" description="Low complexity" evidence="1">
    <location>
        <begin position="176"/>
        <end position="193"/>
    </location>
</feature>
<organism evidence="3 4">
    <name type="scientific">Pyrenophora teres f. teres</name>
    <dbReference type="NCBI Taxonomy" id="97479"/>
    <lineage>
        <taxon>Eukaryota</taxon>
        <taxon>Fungi</taxon>
        <taxon>Dikarya</taxon>
        <taxon>Ascomycota</taxon>
        <taxon>Pezizomycotina</taxon>
        <taxon>Dothideomycetes</taxon>
        <taxon>Pleosporomycetidae</taxon>
        <taxon>Pleosporales</taxon>
        <taxon>Pleosporineae</taxon>
        <taxon>Pleosporaceae</taxon>
        <taxon>Pyrenophora</taxon>
    </lineage>
</organism>